<protein>
    <recommendedName>
        <fullName evidence="3">Lipoprotein</fullName>
    </recommendedName>
</protein>
<evidence type="ECO:0000313" key="2">
    <source>
        <dbReference type="Proteomes" id="UP000050783"/>
    </source>
</evidence>
<accession>A0A0P1EGI3</accession>
<dbReference type="GeneID" id="55494693"/>
<name>A0A0P1EGI3_9RHOB</name>
<dbReference type="RefSeq" id="WP_058278778.1">
    <property type="nucleotide sequence ID" value="NZ_CANMAM010000005.1"/>
</dbReference>
<gene>
    <name evidence="1" type="ORF">RUA4292_03549</name>
</gene>
<proteinExistence type="predicted"/>
<evidence type="ECO:0008006" key="3">
    <source>
        <dbReference type="Google" id="ProtNLM"/>
    </source>
</evidence>
<dbReference type="AlphaFoldDB" id="A0A0P1EGI3"/>
<sequence length="82" mass="8201">MTQTLTKVLSVAAITALSACGGSSSNRADIVFKQVECAGQAGISGSFTTQYELQGGKQAEVFVPGDGVSEAQAAKANACMAA</sequence>
<dbReference type="OrthoDB" id="9940756at2"/>
<dbReference type="PROSITE" id="PS51257">
    <property type="entry name" value="PROKAR_LIPOPROTEIN"/>
    <property type="match status" value="1"/>
</dbReference>
<dbReference type="EMBL" id="CYPU01000068">
    <property type="protein sequence ID" value="CUH49353.1"/>
    <property type="molecule type" value="Genomic_DNA"/>
</dbReference>
<organism evidence="1 2">
    <name type="scientific">Ruegeria atlantica</name>
    <dbReference type="NCBI Taxonomy" id="81569"/>
    <lineage>
        <taxon>Bacteria</taxon>
        <taxon>Pseudomonadati</taxon>
        <taxon>Pseudomonadota</taxon>
        <taxon>Alphaproteobacteria</taxon>
        <taxon>Rhodobacterales</taxon>
        <taxon>Roseobacteraceae</taxon>
        <taxon>Ruegeria</taxon>
    </lineage>
</organism>
<evidence type="ECO:0000313" key="1">
    <source>
        <dbReference type="EMBL" id="CUH49353.1"/>
    </source>
</evidence>
<reference evidence="1 2" key="1">
    <citation type="submission" date="2015-09" db="EMBL/GenBank/DDBJ databases">
        <authorList>
            <consortium name="Swine Surveillance"/>
        </authorList>
    </citation>
    <scope>NUCLEOTIDE SEQUENCE [LARGE SCALE GENOMIC DNA]</scope>
    <source>
        <strain evidence="1 2">CECT 4292</strain>
    </source>
</reference>
<dbReference type="Proteomes" id="UP000050783">
    <property type="component" value="Unassembled WGS sequence"/>
</dbReference>